<dbReference type="PANTHER" id="PTHR32044">
    <property type="entry name" value="GLUCOMANNAN 4-BETA-MANNOSYLTRANSFERASE 9"/>
    <property type="match status" value="1"/>
</dbReference>
<organism evidence="9 10">
    <name type="scientific">Datura stramonium</name>
    <name type="common">Jimsonweed</name>
    <name type="synonym">Common thornapple</name>
    <dbReference type="NCBI Taxonomy" id="4076"/>
    <lineage>
        <taxon>Eukaryota</taxon>
        <taxon>Viridiplantae</taxon>
        <taxon>Streptophyta</taxon>
        <taxon>Embryophyta</taxon>
        <taxon>Tracheophyta</taxon>
        <taxon>Spermatophyta</taxon>
        <taxon>Magnoliopsida</taxon>
        <taxon>eudicotyledons</taxon>
        <taxon>Gunneridae</taxon>
        <taxon>Pentapetalae</taxon>
        <taxon>asterids</taxon>
        <taxon>lamiids</taxon>
        <taxon>Solanales</taxon>
        <taxon>Solanaceae</taxon>
        <taxon>Solanoideae</taxon>
        <taxon>Datureae</taxon>
        <taxon>Datura</taxon>
    </lineage>
</organism>
<evidence type="ECO:0000313" key="10">
    <source>
        <dbReference type="Proteomes" id="UP000823775"/>
    </source>
</evidence>
<feature type="transmembrane region" description="Helical" evidence="8">
    <location>
        <begin position="40"/>
        <end position="66"/>
    </location>
</feature>
<dbReference type="Proteomes" id="UP000823775">
    <property type="component" value="Unassembled WGS sequence"/>
</dbReference>
<evidence type="ECO:0000256" key="2">
    <source>
        <dbReference type="ARBA" id="ARBA00022676"/>
    </source>
</evidence>
<keyword evidence="5 8" id="KW-1133">Transmembrane helix</keyword>
<proteinExistence type="predicted"/>
<name>A0ABS8Y751_DATST</name>
<evidence type="ECO:0000256" key="1">
    <source>
        <dbReference type="ARBA" id="ARBA00004394"/>
    </source>
</evidence>
<comment type="subcellular location">
    <subcellularLocation>
        <location evidence="1">Golgi apparatus membrane</location>
    </subcellularLocation>
</comment>
<keyword evidence="6" id="KW-0333">Golgi apparatus</keyword>
<keyword evidence="2" id="KW-0328">Glycosyltransferase</keyword>
<evidence type="ECO:0000256" key="3">
    <source>
        <dbReference type="ARBA" id="ARBA00022679"/>
    </source>
</evidence>
<dbReference type="EMBL" id="JACEIK010033950">
    <property type="protein sequence ID" value="MCE5166834.1"/>
    <property type="molecule type" value="Genomic_DNA"/>
</dbReference>
<reference evidence="9 10" key="1">
    <citation type="journal article" date="2021" name="BMC Genomics">
        <title>Datura genome reveals duplications of psychoactive alkaloid biosynthetic genes and high mutation rate following tissue culture.</title>
        <authorList>
            <person name="Rajewski A."/>
            <person name="Carter-House D."/>
            <person name="Stajich J."/>
            <person name="Litt A."/>
        </authorList>
    </citation>
    <scope>NUCLEOTIDE SEQUENCE [LARGE SCALE GENOMIC DNA]</scope>
    <source>
        <strain evidence="9">AR-01</strain>
    </source>
</reference>
<gene>
    <name evidence="9" type="primary">CSLA9_2</name>
    <name evidence="9" type="ORF">HAX54_027819</name>
</gene>
<accession>A0ABS8Y751</accession>
<keyword evidence="7 8" id="KW-0472">Membrane</keyword>
<keyword evidence="4 8" id="KW-0812">Transmembrane</keyword>
<dbReference type="InterPro" id="IPR029044">
    <property type="entry name" value="Nucleotide-diphossugar_trans"/>
</dbReference>
<evidence type="ECO:0000256" key="7">
    <source>
        <dbReference type="ARBA" id="ARBA00023136"/>
    </source>
</evidence>
<dbReference type="PANTHER" id="PTHR32044:SF60">
    <property type="entry name" value="GLUCOMANNAN 4-BETA-MANNOSYLTRANSFERASE 9-LIKE ISOFORM X1"/>
    <property type="match status" value="1"/>
</dbReference>
<protein>
    <submittedName>
        <fullName evidence="9">Glucomannan 4-beta-mannosyltransferase 9</fullName>
    </submittedName>
</protein>
<evidence type="ECO:0000256" key="4">
    <source>
        <dbReference type="ARBA" id="ARBA00022692"/>
    </source>
</evidence>
<sequence length="140" mass="15936">MDMNFSSSQALLNAHSGITSHVGFIWKQTRTPLIVPLLRTILFVCLALSFMLFVERLYMGIVIAFVKLFRRKPEKKYKWEPLKGDLELGNSSYPVVLVQIPMCNEKEVYQLSIGAACNLSWPANRIFIQVLDDSTDPAIK</sequence>
<evidence type="ECO:0000256" key="5">
    <source>
        <dbReference type="ARBA" id="ARBA00022989"/>
    </source>
</evidence>
<keyword evidence="10" id="KW-1185">Reference proteome</keyword>
<evidence type="ECO:0000256" key="6">
    <source>
        <dbReference type="ARBA" id="ARBA00023034"/>
    </source>
</evidence>
<dbReference type="Gene3D" id="3.90.550.10">
    <property type="entry name" value="Spore Coat Polysaccharide Biosynthesis Protein SpsA, Chain A"/>
    <property type="match status" value="1"/>
</dbReference>
<feature type="non-terminal residue" evidence="9">
    <location>
        <position position="140"/>
    </location>
</feature>
<keyword evidence="3" id="KW-0808">Transferase</keyword>
<evidence type="ECO:0000313" key="9">
    <source>
        <dbReference type="EMBL" id="MCE5166834.1"/>
    </source>
</evidence>
<comment type="caution">
    <text evidence="9">The sequence shown here is derived from an EMBL/GenBank/DDBJ whole genome shotgun (WGS) entry which is preliminary data.</text>
</comment>
<evidence type="ECO:0000256" key="8">
    <source>
        <dbReference type="SAM" id="Phobius"/>
    </source>
</evidence>